<evidence type="ECO:0000313" key="2">
    <source>
        <dbReference type="EMBL" id="KGM02727.1"/>
    </source>
</evidence>
<protein>
    <recommendedName>
        <fullName evidence="1">DUF6314 domain-containing protein</fullName>
    </recommendedName>
</protein>
<dbReference type="EMBL" id="AXNT01000037">
    <property type="protein sequence ID" value="KGM02727.1"/>
    <property type="molecule type" value="Genomic_DNA"/>
</dbReference>
<dbReference type="Pfam" id="PF19834">
    <property type="entry name" value="DUF6314"/>
    <property type="match status" value="1"/>
</dbReference>
<organism evidence="2 3">
    <name type="scientific">Cellulomonas cellasea DSM 20118</name>
    <dbReference type="NCBI Taxonomy" id="1408250"/>
    <lineage>
        <taxon>Bacteria</taxon>
        <taxon>Bacillati</taxon>
        <taxon>Actinomycetota</taxon>
        <taxon>Actinomycetes</taxon>
        <taxon>Micrococcales</taxon>
        <taxon>Cellulomonadaceae</taxon>
        <taxon>Cellulomonas</taxon>
    </lineage>
</organism>
<comment type="caution">
    <text evidence="2">The sequence shown here is derived from an EMBL/GenBank/DDBJ whole genome shotgun (WGS) entry which is preliminary data.</text>
</comment>
<dbReference type="InterPro" id="IPR045632">
    <property type="entry name" value="DUF6314"/>
</dbReference>
<reference evidence="2 3" key="1">
    <citation type="submission" date="2013-10" db="EMBL/GenBank/DDBJ databases">
        <authorList>
            <person name="Wang G."/>
            <person name="Zhuang W."/>
        </authorList>
    </citation>
    <scope>NUCLEOTIDE SEQUENCE [LARGE SCALE GENOMIC DNA]</scope>
    <source>
        <strain evidence="2 3">DSM 20118</strain>
    </source>
</reference>
<dbReference type="OrthoDB" id="3296280at2"/>
<dbReference type="Proteomes" id="UP000029833">
    <property type="component" value="Unassembled WGS sequence"/>
</dbReference>
<gene>
    <name evidence="2" type="ORF">Q760_11615</name>
</gene>
<accession>A0A0A0B989</accession>
<keyword evidence="3" id="KW-1185">Reference proteome</keyword>
<dbReference type="STRING" id="1408250.Q760_11615"/>
<feature type="domain" description="DUF6314" evidence="1">
    <location>
        <begin position="9"/>
        <end position="145"/>
    </location>
</feature>
<name>A0A0A0B989_9CELL</name>
<sequence length="146" mass="15969">MLHDTVAYLLGTWHVDRELVDHRAGVAGTFRGTAVFRDLPGDAPGGARVVEHAEQGELAWGGVVGPAGRTLHLHPAADGSARVTFADGREFHDLDLRPGRWSAHHPCAADDYAGTFTVVSPDEWRVRWDVSGPTKDHTLITVYRRV</sequence>
<proteinExistence type="predicted"/>
<evidence type="ECO:0000259" key="1">
    <source>
        <dbReference type="Pfam" id="PF19834"/>
    </source>
</evidence>
<dbReference type="RefSeq" id="WP_034627866.1">
    <property type="nucleotide sequence ID" value="NZ_AXNT01000037.1"/>
</dbReference>
<evidence type="ECO:0000313" key="3">
    <source>
        <dbReference type="Proteomes" id="UP000029833"/>
    </source>
</evidence>
<dbReference type="AlphaFoldDB" id="A0A0A0B989"/>